<dbReference type="InterPro" id="IPR036249">
    <property type="entry name" value="Thioredoxin-like_sf"/>
</dbReference>
<accession>A0A4U1B7K1</accession>
<dbReference type="PROSITE" id="PS51354">
    <property type="entry name" value="GLUTAREDOXIN_2"/>
    <property type="match status" value="1"/>
</dbReference>
<dbReference type="FunFam" id="3.40.30.10:FF:000160">
    <property type="entry name" value="Peroxiredoxin family protein/glutaredoxin"/>
    <property type="match status" value="1"/>
</dbReference>
<dbReference type="PANTHER" id="PTHR10430">
    <property type="entry name" value="PEROXIREDOXIN"/>
    <property type="match status" value="1"/>
</dbReference>
<dbReference type="PROSITE" id="PS51352">
    <property type="entry name" value="THIOREDOXIN_2"/>
    <property type="match status" value="1"/>
</dbReference>
<dbReference type="InterPro" id="IPR002109">
    <property type="entry name" value="Glutaredoxin"/>
</dbReference>
<dbReference type="OrthoDB" id="9800621at2"/>
<evidence type="ECO:0000313" key="6">
    <source>
        <dbReference type="Proteomes" id="UP000307999"/>
    </source>
</evidence>
<dbReference type="RefSeq" id="WP_136734660.1">
    <property type="nucleotide sequence ID" value="NZ_SWDB01000007.1"/>
</dbReference>
<dbReference type="InterPro" id="IPR011906">
    <property type="entry name" value="Glutaredoxin_dom"/>
</dbReference>
<evidence type="ECO:0000256" key="2">
    <source>
        <dbReference type="ARBA" id="ARBA00023002"/>
    </source>
</evidence>
<dbReference type="InterPro" id="IPR014025">
    <property type="entry name" value="Glutaredoxin_subgr"/>
</dbReference>
<dbReference type="GO" id="GO:0008379">
    <property type="term" value="F:thioredoxin peroxidase activity"/>
    <property type="evidence" value="ECO:0007669"/>
    <property type="project" value="InterPro"/>
</dbReference>
<name>A0A4U1B7K1_9GAMM</name>
<evidence type="ECO:0000256" key="1">
    <source>
        <dbReference type="ARBA" id="ARBA00022559"/>
    </source>
</evidence>
<dbReference type="Pfam" id="PF08534">
    <property type="entry name" value="Redoxin"/>
    <property type="match status" value="1"/>
</dbReference>
<comment type="caution">
    <text evidence="5">The sequence shown here is derived from an EMBL/GenBank/DDBJ whole genome shotgun (WGS) entry which is preliminary data.</text>
</comment>
<dbReference type="Proteomes" id="UP000307999">
    <property type="component" value="Unassembled WGS sequence"/>
</dbReference>
<dbReference type="GO" id="GO:0005737">
    <property type="term" value="C:cytoplasm"/>
    <property type="evidence" value="ECO:0007669"/>
    <property type="project" value="TreeGrafter"/>
</dbReference>
<dbReference type="PRINTS" id="PR00160">
    <property type="entry name" value="GLUTAREDOXIN"/>
</dbReference>
<proteinExistence type="predicted"/>
<sequence length="243" mass="26954">MFENREGQKVPSVTFPMRVDNDWKMVNSDELFANKTVVVFSLPGAFTPTCSSTHLPRFNELAHTFKDNGVDEIACVSVNDTFVMNAWGADQECDNITLIPDGNGDFTEGMGMLVDKQDLGFGKRSWRYSMLVKNGVIEKMFIEPNIPGDPFEVSDADTMLQYINPDASKPQAVSILSKPGCPFCIKAKALLTEHGYRYEEILLGKDITITSLKALTGLETTPQIYIEGKHIGGSDDLVEFLKP</sequence>
<organism evidence="5 6">
    <name type="scientific">Thalassotalea mangrovi</name>
    <dbReference type="NCBI Taxonomy" id="2572245"/>
    <lineage>
        <taxon>Bacteria</taxon>
        <taxon>Pseudomonadati</taxon>
        <taxon>Pseudomonadota</taxon>
        <taxon>Gammaproteobacteria</taxon>
        <taxon>Alteromonadales</taxon>
        <taxon>Colwelliaceae</taxon>
        <taxon>Thalassotalea</taxon>
    </lineage>
</organism>
<dbReference type="PANTHER" id="PTHR10430:SF16">
    <property type="entry name" value="PEROXIREDOXIN-5, MITOCHONDRIAL"/>
    <property type="match status" value="1"/>
</dbReference>
<evidence type="ECO:0000256" key="3">
    <source>
        <dbReference type="PIRSR" id="PIRSR637944-1"/>
    </source>
</evidence>
<dbReference type="SUPFAM" id="SSF52833">
    <property type="entry name" value="Thioredoxin-like"/>
    <property type="match status" value="1"/>
</dbReference>
<dbReference type="InterPro" id="IPR013766">
    <property type="entry name" value="Thioredoxin_domain"/>
</dbReference>
<dbReference type="InterPro" id="IPR013740">
    <property type="entry name" value="Redoxin"/>
</dbReference>
<dbReference type="CDD" id="cd03013">
    <property type="entry name" value="PRX5_like"/>
    <property type="match status" value="1"/>
</dbReference>
<dbReference type="AlphaFoldDB" id="A0A4U1B7K1"/>
<dbReference type="InterPro" id="IPR037944">
    <property type="entry name" value="PRX5-like"/>
</dbReference>
<dbReference type="EMBL" id="SWDB01000007">
    <property type="protein sequence ID" value="TKB46593.1"/>
    <property type="molecule type" value="Genomic_DNA"/>
</dbReference>
<keyword evidence="6" id="KW-1185">Reference proteome</keyword>
<evidence type="ECO:0000259" key="4">
    <source>
        <dbReference type="PROSITE" id="PS51352"/>
    </source>
</evidence>
<feature type="active site" description="Cysteine sulfenic acid (-SOH) intermediate" evidence="3">
    <location>
        <position position="50"/>
    </location>
</feature>
<feature type="domain" description="Thioredoxin" evidence="4">
    <location>
        <begin position="4"/>
        <end position="168"/>
    </location>
</feature>
<dbReference type="Gene3D" id="3.40.30.10">
    <property type="entry name" value="Glutaredoxin"/>
    <property type="match status" value="2"/>
</dbReference>
<dbReference type="GO" id="GO:0034599">
    <property type="term" value="P:cellular response to oxidative stress"/>
    <property type="evidence" value="ECO:0007669"/>
    <property type="project" value="InterPro"/>
</dbReference>
<protein>
    <submittedName>
        <fullName evidence="5">Glutathione peroxidase</fullName>
    </submittedName>
</protein>
<dbReference type="NCBIfam" id="TIGR02190">
    <property type="entry name" value="GlrX-dom"/>
    <property type="match status" value="1"/>
</dbReference>
<dbReference type="Pfam" id="PF00462">
    <property type="entry name" value="Glutaredoxin"/>
    <property type="match status" value="1"/>
</dbReference>
<keyword evidence="2" id="KW-0560">Oxidoreductase</keyword>
<keyword evidence="1 5" id="KW-0575">Peroxidase</keyword>
<reference evidence="5 6" key="1">
    <citation type="submission" date="2019-04" db="EMBL/GenBank/DDBJ databases">
        <title>Thalassotalea guangxiensis sp. nov., isolated from sediment of the coastal wetland.</title>
        <authorList>
            <person name="Zheng S."/>
            <person name="Zhang D."/>
        </authorList>
    </citation>
    <scope>NUCLEOTIDE SEQUENCE [LARGE SCALE GENOMIC DNA]</scope>
    <source>
        <strain evidence="5 6">ZS-4</strain>
    </source>
</reference>
<gene>
    <name evidence="5" type="ORF">E8M12_03295</name>
</gene>
<evidence type="ECO:0000313" key="5">
    <source>
        <dbReference type="EMBL" id="TKB46593.1"/>
    </source>
</evidence>
<dbReference type="GO" id="GO:0042744">
    <property type="term" value="P:hydrogen peroxide catabolic process"/>
    <property type="evidence" value="ECO:0007669"/>
    <property type="project" value="TreeGrafter"/>
</dbReference>
<dbReference type="GO" id="GO:0045454">
    <property type="term" value="P:cell redox homeostasis"/>
    <property type="evidence" value="ECO:0007669"/>
    <property type="project" value="TreeGrafter"/>
</dbReference>